<dbReference type="RefSeq" id="WP_121195730.1">
    <property type="nucleotide sequence ID" value="NZ_RBKU01000001.1"/>
</dbReference>
<protein>
    <submittedName>
        <fullName evidence="1">Uncharacterized protein</fullName>
    </submittedName>
</protein>
<accession>A0A495IVM7</accession>
<reference evidence="1 2" key="1">
    <citation type="submission" date="2018-10" db="EMBL/GenBank/DDBJ databases">
        <title>Genomic Encyclopedia of Archaeal and Bacterial Type Strains, Phase II (KMG-II): from individual species to whole genera.</title>
        <authorList>
            <person name="Goeker M."/>
        </authorList>
    </citation>
    <scope>NUCLEOTIDE SEQUENCE [LARGE SCALE GENOMIC DNA]</scope>
    <source>
        <strain evidence="1 2">DSM 18602</strain>
    </source>
</reference>
<dbReference type="Proteomes" id="UP000268007">
    <property type="component" value="Unassembled WGS sequence"/>
</dbReference>
<proteinExistence type="predicted"/>
<organism evidence="1 2">
    <name type="scientific">Mucilaginibacter gracilis</name>
    <dbReference type="NCBI Taxonomy" id="423350"/>
    <lineage>
        <taxon>Bacteria</taxon>
        <taxon>Pseudomonadati</taxon>
        <taxon>Bacteroidota</taxon>
        <taxon>Sphingobacteriia</taxon>
        <taxon>Sphingobacteriales</taxon>
        <taxon>Sphingobacteriaceae</taxon>
        <taxon>Mucilaginibacter</taxon>
    </lineage>
</organism>
<sequence>MSRDEFIEKILANGNGHFLESITILPFADYDDDCSTPLVKILNLDLSKISEEGKLVLEILEDDTEFPYRSNYQQMKFNILALCAVQDIFTGTIYNDYSIDAFAAQNYFYYEGLSLIREYFYAGFNNLLKASDHLVRTILEFNIRHCYFYWKCEETHSYKPITEYLKNGICPSNQVMINKFLPKDSFCKPIKAKIQALIQSLSNNSSHAFNPEHSIRSNGKMHFEYTVDSLLFWLNLNRVLSAVLWSYYISYPMLLHPKDIVSKWGYNPSLGLFISENHFKIFKRTLDQGDLQDFINYTANQQIVKDLNDYYVSMPELTEDEIRDTWKKEDSAYPETPFNGYVMVMANMRATREVMANRCTMVEASNTDQYPSILKDYGKYSFWKDNYSKFR</sequence>
<gene>
    <name evidence="1" type="ORF">BDD43_0167</name>
</gene>
<dbReference type="AlphaFoldDB" id="A0A495IVM7"/>
<name>A0A495IVM7_9SPHI</name>
<evidence type="ECO:0000313" key="2">
    <source>
        <dbReference type="Proteomes" id="UP000268007"/>
    </source>
</evidence>
<keyword evidence="2" id="KW-1185">Reference proteome</keyword>
<comment type="caution">
    <text evidence="1">The sequence shown here is derived from an EMBL/GenBank/DDBJ whole genome shotgun (WGS) entry which is preliminary data.</text>
</comment>
<evidence type="ECO:0000313" key="1">
    <source>
        <dbReference type="EMBL" id="RKR80074.1"/>
    </source>
</evidence>
<dbReference type="EMBL" id="RBKU01000001">
    <property type="protein sequence ID" value="RKR80074.1"/>
    <property type="molecule type" value="Genomic_DNA"/>
</dbReference>